<evidence type="ECO:0000313" key="4">
    <source>
        <dbReference type="Proteomes" id="UP001589608"/>
    </source>
</evidence>
<name>A0ABV5M2C2_9ACTN</name>
<organism evidence="3 4">
    <name type="scientific">Dactylosporangium vinaceum</name>
    <dbReference type="NCBI Taxonomy" id="53362"/>
    <lineage>
        <taxon>Bacteria</taxon>
        <taxon>Bacillati</taxon>
        <taxon>Actinomycetota</taxon>
        <taxon>Actinomycetes</taxon>
        <taxon>Micromonosporales</taxon>
        <taxon>Micromonosporaceae</taxon>
        <taxon>Dactylosporangium</taxon>
    </lineage>
</organism>
<protein>
    <submittedName>
        <fullName evidence="3">Ferrous iron transport protein A</fullName>
    </submittedName>
</protein>
<comment type="caution">
    <text evidence="3">The sequence shown here is derived from an EMBL/GenBank/DDBJ whole genome shotgun (WGS) entry which is preliminary data.</text>
</comment>
<keyword evidence="1" id="KW-0408">Iron</keyword>
<dbReference type="PANTHER" id="PTHR42954:SF2">
    <property type="entry name" value="FE(2+) TRANSPORT PROTEIN A"/>
    <property type="match status" value="1"/>
</dbReference>
<evidence type="ECO:0000259" key="2">
    <source>
        <dbReference type="SMART" id="SM00899"/>
    </source>
</evidence>
<evidence type="ECO:0000313" key="3">
    <source>
        <dbReference type="EMBL" id="MFB9442993.1"/>
    </source>
</evidence>
<dbReference type="PANTHER" id="PTHR42954">
    <property type="entry name" value="FE(2+) TRANSPORT PROTEIN A"/>
    <property type="match status" value="1"/>
</dbReference>
<dbReference type="SMART" id="SM00899">
    <property type="entry name" value="FeoA"/>
    <property type="match status" value="1"/>
</dbReference>
<reference evidence="3 4" key="1">
    <citation type="submission" date="2024-09" db="EMBL/GenBank/DDBJ databases">
        <authorList>
            <person name="Sun Q."/>
            <person name="Mori K."/>
        </authorList>
    </citation>
    <scope>NUCLEOTIDE SEQUENCE [LARGE SCALE GENOMIC DNA]</scope>
    <source>
        <strain evidence="3 4">JCM 3307</strain>
    </source>
</reference>
<dbReference type="SUPFAM" id="SSF50037">
    <property type="entry name" value="C-terminal domain of transcriptional repressors"/>
    <property type="match status" value="1"/>
</dbReference>
<accession>A0ABV5M2C2</accession>
<gene>
    <name evidence="3" type="ORF">ACFFTR_07855</name>
</gene>
<keyword evidence="4" id="KW-1185">Reference proteome</keyword>
<dbReference type="InterPro" id="IPR052713">
    <property type="entry name" value="FeoA"/>
</dbReference>
<dbReference type="Gene3D" id="2.30.30.90">
    <property type="match status" value="1"/>
</dbReference>
<dbReference type="InterPro" id="IPR007167">
    <property type="entry name" value="Fe-transptr_FeoA-like"/>
</dbReference>
<dbReference type="InterPro" id="IPR038157">
    <property type="entry name" value="FeoA_core_dom"/>
</dbReference>
<dbReference type="Pfam" id="PF04023">
    <property type="entry name" value="FeoA"/>
    <property type="match status" value="1"/>
</dbReference>
<evidence type="ECO:0000256" key="1">
    <source>
        <dbReference type="ARBA" id="ARBA00023004"/>
    </source>
</evidence>
<dbReference type="InterPro" id="IPR008988">
    <property type="entry name" value="Transcriptional_repressor_C"/>
</dbReference>
<dbReference type="Proteomes" id="UP001589608">
    <property type="component" value="Unassembled WGS sequence"/>
</dbReference>
<sequence>MARGIPAAALLATRDGQAADCRVLADLTPGRRAVVVGMTADAPPLVARRLEDLGLTGGTTVEVVRRAPLRDPVVYRVKDYELCLRREQAAYVLAREVQ</sequence>
<feature type="domain" description="Ferrous iron transporter FeoA-like" evidence="2">
    <location>
        <begin position="22"/>
        <end position="96"/>
    </location>
</feature>
<dbReference type="EMBL" id="JBHMCA010000019">
    <property type="protein sequence ID" value="MFB9442993.1"/>
    <property type="molecule type" value="Genomic_DNA"/>
</dbReference>
<dbReference type="RefSeq" id="WP_223099448.1">
    <property type="nucleotide sequence ID" value="NZ_CP061913.1"/>
</dbReference>
<proteinExistence type="predicted"/>